<evidence type="ECO:0000313" key="2">
    <source>
        <dbReference type="Proteomes" id="UP000526003"/>
    </source>
</evidence>
<dbReference type="Proteomes" id="UP000526003">
    <property type="component" value="Unassembled WGS sequence"/>
</dbReference>
<proteinExistence type="predicted"/>
<sequence>MSVVELGSAGYFKPTEAVENLENPGGHPGLEIALAKGSWVSGINARPLVQVRADLVPHLLRAVLGRHVGFPIERLLVHRQVWPEQRVDLHTEMKIKRL</sequence>
<gene>
    <name evidence="1" type="ORF">H7995_22870</name>
</gene>
<protein>
    <submittedName>
        <fullName evidence="1">Uncharacterized protein</fullName>
    </submittedName>
</protein>
<reference evidence="1 2" key="1">
    <citation type="submission" date="2020-08" db="EMBL/GenBank/DDBJ databases">
        <title>Pseudomonas sp. nov.</title>
        <authorList>
            <person name="Gieschler S."/>
            <person name="Fiedler G."/>
            <person name="Brinks E."/>
            <person name="Boehnlein C."/>
            <person name="Franz C.M.A.P."/>
            <person name="Kabisch J."/>
        </authorList>
    </citation>
    <scope>NUCLEOTIDE SEQUENCE [LARGE SCALE GENOMIC DNA]</scope>
    <source>
        <strain evidence="1 2">MBT-1</strain>
    </source>
</reference>
<accession>A0A7X1KZP4</accession>
<organism evidence="1 2">
    <name type="scientific">Pseudomonas kielensis</name>
    <dbReference type="NCBI Taxonomy" id="2762577"/>
    <lineage>
        <taxon>Bacteria</taxon>
        <taxon>Pseudomonadati</taxon>
        <taxon>Pseudomonadota</taxon>
        <taxon>Gammaproteobacteria</taxon>
        <taxon>Pseudomonadales</taxon>
        <taxon>Pseudomonadaceae</taxon>
        <taxon>Pseudomonas</taxon>
    </lineage>
</organism>
<dbReference type="AlphaFoldDB" id="A0A7X1KZP4"/>
<comment type="caution">
    <text evidence="1">The sequence shown here is derived from an EMBL/GenBank/DDBJ whole genome shotgun (WGS) entry which is preliminary data.</text>
</comment>
<name>A0A7X1KZP4_9PSED</name>
<dbReference type="RefSeq" id="WP_185818913.1">
    <property type="nucleotide sequence ID" value="NZ_JACMYG010000031.1"/>
</dbReference>
<evidence type="ECO:0000313" key="1">
    <source>
        <dbReference type="EMBL" id="MBC2692635.1"/>
    </source>
</evidence>
<keyword evidence="2" id="KW-1185">Reference proteome</keyword>
<dbReference type="EMBL" id="JACMYG010000031">
    <property type="protein sequence ID" value="MBC2692635.1"/>
    <property type="molecule type" value="Genomic_DNA"/>
</dbReference>